<proteinExistence type="predicted"/>
<feature type="transmembrane region" description="Helical" evidence="1">
    <location>
        <begin position="57"/>
        <end position="77"/>
    </location>
</feature>
<feature type="transmembrane region" description="Helical" evidence="1">
    <location>
        <begin position="83"/>
        <end position="102"/>
    </location>
</feature>
<name>A0ABU4APH9_9HYPH</name>
<sequence length="141" mass="15549">MKNAEYTPTDNPMLTGALGRCPQCQKGHIFKGYLQIAENCDVCGLDFSFADPADGPAFFAMTIAAVPALAFGVWFQMAFELPLWVHIFTTVPLTILSCMALLRPLKGWLVCSQYFHKAAEGSIDYAWHEQAAEAQKQADKA</sequence>
<evidence type="ECO:0000313" key="2">
    <source>
        <dbReference type="EMBL" id="MDV6228149.1"/>
    </source>
</evidence>
<dbReference type="InterPro" id="IPR009325">
    <property type="entry name" value="DUF983"/>
</dbReference>
<protein>
    <submittedName>
        <fullName evidence="2">DUF983 domain-containing protein</fullName>
    </submittedName>
</protein>
<comment type="caution">
    <text evidence="2">The sequence shown here is derived from an EMBL/GenBank/DDBJ whole genome shotgun (WGS) entry which is preliminary data.</text>
</comment>
<evidence type="ECO:0000256" key="1">
    <source>
        <dbReference type="SAM" id="Phobius"/>
    </source>
</evidence>
<dbReference type="Pfam" id="PF06170">
    <property type="entry name" value="DUF983"/>
    <property type="match status" value="1"/>
</dbReference>
<dbReference type="RefSeq" id="WP_113156158.1">
    <property type="nucleotide sequence ID" value="NZ_JAWLIP010000008.1"/>
</dbReference>
<keyword evidence="3" id="KW-1185">Reference proteome</keyword>
<accession>A0ABU4APH9</accession>
<reference evidence="2 3" key="1">
    <citation type="submission" date="2023-10" db="EMBL/GenBank/DDBJ databases">
        <authorList>
            <person name="Venkata Ramana C."/>
            <person name="Sasikala C."/>
            <person name="Dhurka M."/>
        </authorList>
    </citation>
    <scope>NUCLEOTIDE SEQUENCE [LARGE SCALE GENOMIC DNA]</scope>
    <source>
        <strain evidence="2 3">KCTC 32151</strain>
    </source>
</reference>
<evidence type="ECO:0000313" key="3">
    <source>
        <dbReference type="Proteomes" id="UP001185659"/>
    </source>
</evidence>
<organism evidence="2 3">
    <name type="scientific">Nitratireductor aquimarinus</name>
    <dbReference type="NCBI Taxonomy" id="889300"/>
    <lineage>
        <taxon>Bacteria</taxon>
        <taxon>Pseudomonadati</taxon>
        <taxon>Pseudomonadota</taxon>
        <taxon>Alphaproteobacteria</taxon>
        <taxon>Hyphomicrobiales</taxon>
        <taxon>Phyllobacteriaceae</taxon>
        <taxon>Nitratireductor</taxon>
    </lineage>
</organism>
<dbReference type="EMBL" id="JAWLIP010000008">
    <property type="protein sequence ID" value="MDV6228149.1"/>
    <property type="molecule type" value="Genomic_DNA"/>
</dbReference>
<keyword evidence="1" id="KW-1133">Transmembrane helix</keyword>
<dbReference type="Proteomes" id="UP001185659">
    <property type="component" value="Unassembled WGS sequence"/>
</dbReference>
<gene>
    <name evidence="2" type="ORF">R2G56_17775</name>
</gene>
<keyword evidence="1" id="KW-0812">Transmembrane</keyword>
<keyword evidence="1" id="KW-0472">Membrane</keyword>